<dbReference type="Proteomes" id="UP000515955">
    <property type="component" value="Chromosome"/>
</dbReference>
<dbReference type="EMBL" id="CP060717">
    <property type="protein sequence ID" value="QNN65227.1"/>
    <property type="molecule type" value="Genomic_DNA"/>
</dbReference>
<name>A0A7G9SBK2_9SPHN</name>
<gene>
    <name evidence="1" type="ORF">H9L12_00805</name>
</gene>
<sequence>MSTLLQEEVAAVEQLDLHQLRAEWERRFGPAPRFRSETLLRLMLAWRMQAAVHGGLDGETRAALRRRGAVEAEGKHLGVGATLRREWQGEEVEVTVTPGGFRWRDREFKSLSAAATAIAGSKWNGPRFFGLRP</sequence>
<evidence type="ECO:0000313" key="1">
    <source>
        <dbReference type="EMBL" id="QNN65227.1"/>
    </source>
</evidence>
<organism evidence="1 2">
    <name type="scientific">Sphingomonas rhizophila</name>
    <dbReference type="NCBI Taxonomy" id="2071607"/>
    <lineage>
        <taxon>Bacteria</taxon>
        <taxon>Pseudomonadati</taxon>
        <taxon>Pseudomonadota</taxon>
        <taxon>Alphaproteobacteria</taxon>
        <taxon>Sphingomonadales</taxon>
        <taxon>Sphingomonadaceae</taxon>
        <taxon>Sphingomonas</taxon>
    </lineage>
</organism>
<dbReference type="InterPro" id="IPR021322">
    <property type="entry name" value="DUF2924"/>
</dbReference>
<evidence type="ECO:0000313" key="2">
    <source>
        <dbReference type="Proteomes" id="UP000515955"/>
    </source>
</evidence>
<protein>
    <submittedName>
        <fullName evidence="1">DUF2924 domain-containing protein</fullName>
    </submittedName>
</protein>
<dbReference type="AlphaFoldDB" id="A0A7G9SBK2"/>
<keyword evidence="2" id="KW-1185">Reference proteome</keyword>
<dbReference type="KEGG" id="srhi:H9L12_00805"/>
<proteinExistence type="predicted"/>
<accession>A0A7G9SBK2</accession>
<reference evidence="1 2" key="1">
    <citation type="submission" date="2020-08" db="EMBL/GenBank/DDBJ databases">
        <title>Genome sequence of Sphingomonas rhizophila KACC 19189T.</title>
        <authorList>
            <person name="Hyun D.-W."/>
            <person name="Bae J.-W."/>
        </authorList>
    </citation>
    <scope>NUCLEOTIDE SEQUENCE [LARGE SCALE GENOMIC DNA]</scope>
    <source>
        <strain evidence="1 2">KACC 19189</strain>
    </source>
</reference>
<dbReference type="Pfam" id="PF11149">
    <property type="entry name" value="DUF2924"/>
    <property type="match status" value="1"/>
</dbReference>
<dbReference type="RefSeq" id="WP_187542224.1">
    <property type="nucleotide sequence ID" value="NZ_CP060717.1"/>
</dbReference>